<accession>A0A2Z5FWF6</accession>
<gene>
    <name evidence="1" type="ORF">ACPOL_1883</name>
</gene>
<evidence type="ECO:0000313" key="1">
    <source>
        <dbReference type="EMBL" id="AXC11223.1"/>
    </source>
</evidence>
<keyword evidence="2" id="KW-1185">Reference proteome</keyword>
<evidence type="ECO:0000313" key="2">
    <source>
        <dbReference type="Proteomes" id="UP000253606"/>
    </source>
</evidence>
<proteinExistence type="predicted"/>
<organism evidence="1 2">
    <name type="scientific">Acidisarcina polymorpha</name>
    <dbReference type="NCBI Taxonomy" id="2211140"/>
    <lineage>
        <taxon>Bacteria</taxon>
        <taxon>Pseudomonadati</taxon>
        <taxon>Acidobacteriota</taxon>
        <taxon>Terriglobia</taxon>
        <taxon>Terriglobales</taxon>
        <taxon>Acidobacteriaceae</taxon>
        <taxon>Acidisarcina</taxon>
    </lineage>
</organism>
<protein>
    <submittedName>
        <fullName evidence="1">Uncharacterized protein</fullName>
    </submittedName>
</protein>
<name>A0A2Z5FWF6_9BACT</name>
<dbReference type="Proteomes" id="UP000253606">
    <property type="component" value="Chromosome"/>
</dbReference>
<reference evidence="1 2" key="1">
    <citation type="journal article" date="2018" name="Front. Microbiol.">
        <title>Hydrolytic Capabilities as a Key to Environmental Success: Chitinolytic and Cellulolytic Acidobacteria From Acidic Sub-arctic Soils and Boreal Peatlands.</title>
        <authorList>
            <person name="Belova S.E."/>
            <person name="Ravin N.V."/>
            <person name="Pankratov T.A."/>
            <person name="Rakitin A.L."/>
            <person name="Ivanova A.A."/>
            <person name="Beletsky A.V."/>
            <person name="Mardanov A.V."/>
            <person name="Sinninghe Damste J.S."/>
            <person name="Dedysh S.N."/>
        </authorList>
    </citation>
    <scope>NUCLEOTIDE SEQUENCE [LARGE SCALE GENOMIC DNA]</scope>
    <source>
        <strain evidence="1 2">SBC82</strain>
    </source>
</reference>
<dbReference type="AlphaFoldDB" id="A0A2Z5FWF6"/>
<sequence>MRHRYPSSYRPSLRYLSARLNPACPVREGDAILYFSTTRCCKDE</sequence>
<dbReference type="EMBL" id="CP030840">
    <property type="protein sequence ID" value="AXC11223.1"/>
    <property type="molecule type" value="Genomic_DNA"/>
</dbReference>
<dbReference type="KEGG" id="abas:ACPOL_1883"/>